<accession>A0AAD4J0J3</accession>
<organism evidence="3 4">
    <name type="scientific">Perilla frutescens var. hirtella</name>
    <name type="common">Perilla citriodora</name>
    <name type="synonym">Perilla setoyensis</name>
    <dbReference type="NCBI Taxonomy" id="608512"/>
    <lineage>
        <taxon>Eukaryota</taxon>
        <taxon>Viridiplantae</taxon>
        <taxon>Streptophyta</taxon>
        <taxon>Embryophyta</taxon>
        <taxon>Tracheophyta</taxon>
        <taxon>Spermatophyta</taxon>
        <taxon>Magnoliopsida</taxon>
        <taxon>eudicotyledons</taxon>
        <taxon>Gunneridae</taxon>
        <taxon>Pentapetalae</taxon>
        <taxon>asterids</taxon>
        <taxon>lamiids</taxon>
        <taxon>Lamiales</taxon>
        <taxon>Lamiaceae</taxon>
        <taxon>Nepetoideae</taxon>
        <taxon>Elsholtzieae</taxon>
        <taxon>Perilla</taxon>
    </lineage>
</organism>
<evidence type="ECO:0000256" key="1">
    <source>
        <dbReference type="SAM" id="Phobius"/>
    </source>
</evidence>
<keyword evidence="1" id="KW-1133">Transmembrane helix</keyword>
<feature type="transmembrane region" description="Helical" evidence="1">
    <location>
        <begin position="32"/>
        <end position="54"/>
    </location>
</feature>
<feature type="chain" id="PRO_5042031985" evidence="2">
    <location>
        <begin position="23"/>
        <end position="82"/>
    </location>
</feature>
<evidence type="ECO:0000313" key="4">
    <source>
        <dbReference type="Proteomes" id="UP001190926"/>
    </source>
</evidence>
<sequence length="82" mass="7605">MGRSMKVVIVGLMAIIVASSIAECDATSRALGILSGIPLVGGLVDGIPLVGGLLGGGGGRGVLSILGGGGGVIGGILAPPTA</sequence>
<keyword evidence="2" id="KW-0732">Signal</keyword>
<proteinExistence type="predicted"/>
<keyword evidence="1" id="KW-0472">Membrane</keyword>
<dbReference type="Proteomes" id="UP001190926">
    <property type="component" value="Unassembled WGS sequence"/>
</dbReference>
<dbReference type="EMBL" id="SDAM02000322">
    <property type="protein sequence ID" value="KAH6824872.1"/>
    <property type="molecule type" value="Genomic_DNA"/>
</dbReference>
<feature type="transmembrane region" description="Helical" evidence="1">
    <location>
        <begin position="61"/>
        <end position="78"/>
    </location>
</feature>
<reference evidence="3 4" key="1">
    <citation type="journal article" date="2021" name="Nat. Commun.">
        <title>Incipient diploidization of the medicinal plant Perilla within 10,000 years.</title>
        <authorList>
            <person name="Zhang Y."/>
            <person name="Shen Q."/>
            <person name="Leng L."/>
            <person name="Zhang D."/>
            <person name="Chen S."/>
            <person name="Shi Y."/>
            <person name="Ning Z."/>
            <person name="Chen S."/>
        </authorList>
    </citation>
    <scope>NUCLEOTIDE SEQUENCE [LARGE SCALE GENOMIC DNA]</scope>
    <source>
        <strain evidence="4">cv. PC099</strain>
    </source>
</reference>
<evidence type="ECO:0000256" key="2">
    <source>
        <dbReference type="SAM" id="SignalP"/>
    </source>
</evidence>
<protein>
    <submittedName>
        <fullName evidence="3">Uncharacterized protein</fullName>
    </submittedName>
</protein>
<dbReference type="AlphaFoldDB" id="A0AAD4J0J3"/>
<keyword evidence="1" id="KW-0812">Transmembrane</keyword>
<keyword evidence="4" id="KW-1185">Reference proteome</keyword>
<feature type="signal peptide" evidence="2">
    <location>
        <begin position="1"/>
        <end position="22"/>
    </location>
</feature>
<gene>
    <name evidence="3" type="ORF">C2S53_013865</name>
</gene>
<evidence type="ECO:0000313" key="3">
    <source>
        <dbReference type="EMBL" id="KAH6824872.1"/>
    </source>
</evidence>
<comment type="caution">
    <text evidence="3">The sequence shown here is derived from an EMBL/GenBank/DDBJ whole genome shotgun (WGS) entry which is preliminary data.</text>
</comment>
<name>A0AAD4J0J3_PERFH</name>